<keyword evidence="11" id="KW-1185">Reference proteome</keyword>
<evidence type="ECO:0000256" key="2">
    <source>
        <dbReference type="ARBA" id="ARBA00005419"/>
    </source>
</evidence>
<evidence type="ECO:0000256" key="7">
    <source>
        <dbReference type="ARBA" id="ARBA00033210"/>
    </source>
</evidence>
<comment type="similarity">
    <text evidence="2">Belongs to the Ap4A hydrolase family.</text>
</comment>
<dbReference type="InterPro" id="IPR029052">
    <property type="entry name" value="Metallo-depent_PP-like"/>
</dbReference>
<evidence type="ECO:0000313" key="11">
    <source>
        <dbReference type="Proteomes" id="UP000605253"/>
    </source>
</evidence>
<comment type="caution">
    <text evidence="10">The sequence shown here is derived from an EMBL/GenBank/DDBJ whole genome shotgun (WGS) entry which is preliminary data.</text>
</comment>
<dbReference type="GO" id="GO:0008803">
    <property type="term" value="F:bis(5'-nucleosyl)-tetraphosphatase (symmetrical) activity"/>
    <property type="evidence" value="ECO:0007669"/>
    <property type="project" value="UniProtKB-EC"/>
</dbReference>
<dbReference type="PIRSF" id="PIRSF000903">
    <property type="entry name" value="B5n-ttraPtase_sm"/>
    <property type="match status" value="1"/>
</dbReference>
<evidence type="ECO:0000256" key="4">
    <source>
        <dbReference type="ARBA" id="ARBA00022801"/>
    </source>
</evidence>
<reference evidence="10" key="2">
    <citation type="submission" date="2020-09" db="EMBL/GenBank/DDBJ databases">
        <authorList>
            <person name="Sun Q."/>
            <person name="Zhou Y."/>
        </authorList>
    </citation>
    <scope>NUCLEOTIDE SEQUENCE</scope>
    <source>
        <strain evidence="10">CGMCC 1.12181</strain>
    </source>
</reference>
<comment type="catalytic activity">
    <reaction evidence="8">
        <text>P(1),P(4)-bis(5'-adenosyl) tetraphosphate + H2O = 2 ADP + 2 H(+)</text>
        <dbReference type="Rhea" id="RHEA:24252"/>
        <dbReference type="ChEBI" id="CHEBI:15377"/>
        <dbReference type="ChEBI" id="CHEBI:15378"/>
        <dbReference type="ChEBI" id="CHEBI:58141"/>
        <dbReference type="ChEBI" id="CHEBI:456216"/>
        <dbReference type="EC" id="3.6.1.41"/>
    </reaction>
</comment>
<dbReference type="InterPro" id="IPR004617">
    <property type="entry name" value="ApaH"/>
</dbReference>
<feature type="domain" description="Calcineurin-like phosphoesterase" evidence="9">
    <location>
        <begin position="5"/>
        <end position="125"/>
    </location>
</feature>
<dbReference type="EMBL" id="BMEO01000003">
    <property type="protein sequence ID" value="GGF91476.1"/>
    <property type="molecule type" value="Genomic_DNA"/>
</dbReference>
<evidence type="ECO:0000256" key="6">
    <source>
        <dbReference type="ARBA" id="ARBA00032248"/>
    </source>
</evidence>
<evidence type="ECO:0000259" key="9">
    <source>
        <dbReference type="Pfam" id="PF00149"/>
    </source>
</evidence>
<protein>
    <recommendedName>
        <fullName evidence="3">bis(5'-nucleosyl)-tetraphosphatase (symmetrical)</fullName>
        <ecNumber evidence="3">3.6.1.41</ecNumber>
    </recommendedName>
    <alternativeName>
        <fullName evidence="6">Ap4A hydrolase</fullName>
    </alternativeName>
    <alternativeName>
        <fullName evidence="5">Diadenosine 5',5'''-P1,P4-tetraphosphate pyrophosphohydrolase</fullName>
    </alternativeName>
    <alternativeName>
        <fullName evidence="7">Diadenosine tetraphosphatase</fullName>
    </alternativeName>
</protein>
<evidence type="ECO:0000256" key="8">
    <source>
        <dbReference type="ARBA" id="ARBA00049417"/>
    </source>
</evidence>
<dbReference type="Pfam" id="PF00149">
    <property type="entry name" value="Metallophos"/>
    <property type="match status" value="1"/>
</dbReference>
<proteinExistence type="inferred from homology"/>
<dbReference type="EC" id="3.6.1.41" evidence="3"/>
<organism evidence="10 11">
    <name type="scientific">Marinicella pacifica</name>
    <dbReference type="NCBI Taxonomy" id="1171543"/>
    <lineage>
        <taxon>Bacteria</taxon>
        <taxon>Pseudomonadati</taxon>
        <taxon>Pseudomonadota</taxon>
        <taxon>Gammaproteobacteria</taxon>
        <taxon>Lysobacterales</taxon>
        <taxon>Marinicellaceae</taxon>
        <taxon>Marinicella</taxon>
    </lineage>
</organism>
<comment type="function">
    <text evidence="1">Hydrolyzes diadenosine 5',5'''-P1,P4-tetraphosphate to yield ADP.</text>
</comment>
<dbReference type="NCBIfam" id="NF001204">
    <property type="entry name" value="PRK00166.1"/>
    <property type="match status" value="1"/>
</dbReference>
<evidence type="ECO:0000256" key="5">
    <source>
        <dbReference type="ARBA" id="ARBA00031248"/>
    </source>
</evidence>
<dbReference type="Proteomes" id="UP000605253">
    <property type="component" value="Unassembled WGS sequence"/>
</dbReference>
<evidence type="ECO:0000313" key="10">
    <source>
        <dbReference type="EMBL" id="GGF91476.1"/>
    </source>
</evidence>
<sequence length="262" mass="30153">MADYVIGDVQGCYDALMALRKKINFNPDCDRLYFLGDLVNRGGQSLAVLRWVYARQANCQTVLGNHDLSLLYRYYFPLKRQKNAEFAAIFAATDCDLLLSWLLHSPLAIDLPNALLTHAGVYPWWSLAEFLQKSLWASKKLTRKTEKYLKKMYGDTPKRYDDGLDKMARWRFIINSCTRMRFVDAEGNLDFKEKMATSDKPNLKPWFSYLNQSELPKPIFFGHWSTLGFYQQGKINALDSGCVWGGALTAVRLDDQAVFQVQ</sequence>
<dbReference type="SUPFAM" id="SSF56300">
    <property type="entry name" value="Metallo-dependent phosphatases"/>
    <property type="match status" value="1"/>
</dbReference>
<dbReference type="AlphaFoldDB" id="A0A917CNP5"/>
<evidence type="ECO:0000256" key="1">
    <source>
        <dbReference type="ARBA" id="ARBA00003413"/>
    </source>
</evidence>
<keyword evidence="4" id="KW-0378">Hydrolase</keyword>
<gene>
    <name evidence="10" type="primary">apaH</name>
    <name evidence="10" type="ORF">GCM10011365_10890</name>
</gene>
<accession>A0A917CNP5</accession>
<dbReference type="PANTHER" id="PTHR40942">
    <property type="match status" value="1"/>
</dbReference>
<evidence type="ECO:0000256" key="3">
    <source>
        <dbReference type="ARBA" id="ARBA00012506"/>
    </source>
</evidence>
<dbReference type="InterPro" id="IPR004843">
    <property type="entry name" value="Calcineurin-like_PHP"/>
</dbReference>
<dbReference type="Gene3D" id="3.60.21.10">
    <property type="match status" value="1"/>
</dbReference>
<dbReference type="PANTHER" id="PTHR40942:SF4">
    <property type="entry name" value="CYTOCHROME C5"/>
    <property type="match status" value="1"/>
</dbReference>
<reference evidence="10" key="1">
    <citation type="journal article" date="2014" name="Int. J. Syst. Evol. Microbiol.">
        <title>Complete genome sequence of Corynebacterium casei LMG S-19264T (=DSM 44701T), isolated from a smear-ripened cheese.</title>
        <authorList>
            <consortium name="US DOE Joint Genome Institute (JGI-PGF)"/>
            <person name="Walter F."/>
            <person name="Albersmeier A."/>
            <person name="Kalinowski J."/>
            <person name="Ruckert C."/>
        </authorList>
    </citation>
    <scope>NUCLEOTIDE SEQUENCE</scope>
    <source>
        <strain evidence="10">CGMCC 1.12181</strain>
    </source>
</reference>
<name>A0A917CNP5_9GAMM</name>
<dbReference type="RefSeq" id="WP_188364676.1">
    <property type="nucleotide sequence ID" value="NZ_BAABJF010000017.1"/>
</dbReference>